<dbReference type="RefSeq" id="WP_406793632.1">
    <property type="nucleotide sequence ID" value="NZ_JBJHZX010000032.1"/>
</dbReference>
<accession>A0ABW8SQT0</accession>
<feature type="coiled-coil region" evidence="1">
    <location>
        <begin position="26"/>
        <end position="53"/>
    </location>
</feature>
<evidence type="ECO:0000313" key="2">
    <source>
        <dbReference type="EMBL" id="MFL0197526.1"/>
    </source>
</evidence>
<keyword evidence="1" id="KW-0175">Coiled coil</keyword>
<protein>
    <submittedName>
        <fullName evidence="2">Uncharacterized protein</fullName>
    </submittedName>
</protein>
<reference evidence="2 3" key="1">
    <citation type="submission" date="2024-11" db="EMBL/GenBank/DDBJ databases">
        <authorList>
            <person name="Heng Y.C."/>
            <person name="Lim A.C.H."/>
            <person name="Lee J.K.Y."/>
            <person name="Kittelmann S."/>
        </authorList>
    </citation>
    <scope>NUCLEOTIDE SEQUENCE [LARGE SCALE GENOMIC DNA]</scope>
    <source>
        <strain evidence="2 3">WILCCON 0269</strain>
    </source>
</reference>
<sequence>MNQNEKAHSEIIKPLNEKLDIIELAVKDTSKDVKDIRENLKNIDENIDVMKEILGRHEVDIAVLKRRPV</sequence>
<name>A0ABW8SQT0_9CLOT</name>
<evidence type="ECO:0000256" key="1">
    <source>
        <dbReference type="SAM" id="Coils"/>
    </source>
</evidence>
<evidence type="ECO:0000313" key="3">
    <source>
        <dbReference type="Proteomes" id="UP001623660"/>
    </source>
</evidence>
<keyword evidence="3" id="KW-1185">Reference proteome</keyword>
<comment type="caution">
    <text evidence="2">The sequence shown here is derived from an EMBL/GenBank/DDBJ whole genome shotgun (WGS) entry which is preliminary data.</text>
</comment>
<gene>
    <name evidence="2" type="ORF">ACJDU8_18440</name>
</gene>
<proteinExistence type="predicted"/>
<organism evidence="2 3">
    <name type="scientific">Candidatus Clostridium eludens</name>
    <dbReference type="NCBI Taxonomy" id="3381663"/>
    <lineage>
        <taxon>Bacteria</taxon>
        <taxon>Bacillati</taxon>
        <taxon>Bacillota</taxon>
        <taxon>Clostridia</taxon>
        <taxon>Eubacteriales</taxon>
        <taxon>Clostridiaceae</taxon>
        <taxon>Clostridium</taxon>
    </lineage>
</organism>
<dbReference type="EMBL" id="JBJHZX010000032">
    <property type="protein sequence ID" value="MFL0197526.1"/>
    <property type="molecule type" value="Genomic_DNA"/>
</dbReference>
<dbReference type="Proteomes" id="UP001623660">
    <property type="component" value="Unassembled WGS sequence"/>
</dbReference>